<dbReference type="GO" id="GO:0071555">
    <property type="term" value="P:cell wall organization"/>
    <property type="evidence" value="ECO:0007669"/>
    <property type="project" value="TreeGrafter"/>
</dbReference>
<keyword evidence="7" id="KW-1185">Reference proteome</keyword>
<keyword evidence="2" id="KW-0645">Protease</keyword>
<dbReference type="SUPFAM" id="SSF56519">
    <property type="entry name" value="Penicillin binding protein dimerisation domain"/>
    <property type="match status" value="1"/>
</dbReference>
<dbReference type="InterPro" id="IPR050515">
    <property type="entry name" value="Beta-lactam/transpept"/>
</dbReference>
<dbReference type="PROSITE" id="PS51178">
    <property type="entry name" value="PASTA"/>
    <property type="match status" value="1"/>
</dbReference>
<keyword evidence="2" id="KW-0378">Hydrolase</keyword>
<dbReference type="CDD" id="cd06575">
    <property type="entry name" value="PASTA_Pbp2x-like_2"/>
    <property type="match status" value="1"/>
</dbReference>
<dbReference type="InterPro" id="IPR005311">
    <property type="entry name" value="PBP_dimer"/>
</dbReference>
<dbReference type="AlphaFoldDB" id="A0A7W8LMH8"/>
<comment type="subcellular location">
    <subcellularLocation>
        <location evidence="1">Membrane</location>
    </subcellularLocation>
</comment>
<dbReference type="GO" id="GO:0004180">
    <property type="term" value="F:carboxypeptidase activity"/>
    <property type="evidence" value="ECO:0007669"/>
    <property type="project" value="UniProtKB-KW"/>
</dbReference>
<gene>
    <name evidence="6" type="ORF">HNP76_001892</name>
</gene>
<dbReference type="PANTHER" id="PTHR30627:SF1">
    <property type="entry name" value="PEPTIDOGLYCAN D,D-TRANSPEPTIDASE FTSI"/>
    <property type="match status" value="1"/>
</dbReference>
<dbReference type="GO" id="GO:0005886">
    <property type="term" value="C:plasma membrane"/>
    <property type="evidence" value="ECO:0007669"/>
    <property type="project" value="TreeGrafter"/>
</dbReference>
<dbReference type="Pfam" id="PF00905">
    <property type="entry name" value="Transpeptidase"/>
    <property type="match status" value="1"/>
</dbReference>
<dbReference type="InterPro" id="IPR036138">
    <property type="entry name" value="PBP_dimer_sf"/>
</dbReference>
<dbReference type="Gene3D" id="3.90.1310.10">
    <property type="entry name" value="Penicillin-binding protein 2a (Domain 2)"/>
    <property type="match status" value="1"/>
</dbReference>
<feature type="transmembrane region" description="Helical" evidence="4">
    <location>
        <begin position="12"/>
        <end position="33"/>
    </location>
</feature>
<feature type="domain" description="PASTA" evidence="5">
    <location>
        <begin position="563"/>
        <end position="624"/>
    </location>
</feature>
<dbReference type="SUPFAM" id="SSF54184">
    <property type="entry name" value="Penicillin-binding protein 2x (pbp-2x), c-terminal domain"/>
    <property type="match status" value="1"/>
</dbReference>
<dbReference type="Gene3D" id="3.30.450.330">
    <property type="match status" value="1"/>
</dbReference>
<keyword evidence="4" id="KW-0812">Transmembrane</keyword>
<dbReference type="InterPro" id="IPR005543">
    <property type="entry name" value="PASTA_dom"/>
</dbReference>
<evidence type="ECO:0000313" key="6">
    <source>
        <dbReference type="EMBL" id="MBB5226519.1"/>
    </source>
</evidence>
<evidence type="ECO:0000256" key="2">
    <source>
        <dbReference type="ARBA" id="ARBA00022645"/>
    </source>
</evidence>
<proteinExistence type="predicted"/>
<evidence type="ECO:0000256" key="3">
    <source>
        <dbReference type="ARBA" id="ARBA00023136"/>
    </source>
</evidence>
<protein>
    <submittedName>
        <fullName evidence="6">Cell division protein FtsI (Penicillin-binding protein 3)</fullName>
    </submittedName>
</protein>
<sequence length="624" mass="67852">MQVNGYIKKGPLIFLIVCAVLLSAYVIVEYGFFAFTEPPAPLTELTEVQRGSILDRNGKALAVPAAFYDFGASPQSIKNKENFAEVIAPIINESESSILALISKSENSSFTYIKKNIDSNTYAELRKACSHNGFSSVVKFDKLQGRVYPENELASQLIGFVGKEGKGLAGIEYSMEDTLFPPQTDGESVVQGKNIYLTIDANLQSNLEKIAHEAMEDTQAESMMLIAAEAKTGEVLSYISLPSANLNDFSSASKTELKNKPASDSYEPGSVFKIFSVASFIDTGSITTKDIFLCDGIFSKKTGRETIRITCLDHHGWETAREALKYSCNDALAQMSEKIDSEPFLAKLHQLGFGEKPGTEISGETPGVLRNPNDRLWSARSKPTIAIGQEITVSALQMVQAATAIANNGVPVQLSFVNKITDFEGKEEFVHTPILRDRVFQKSTTDYILECMETVATSGTGHRADLKDVSLGVKTGTAQMADPNTGAYSTTDFVSNCMAIFPIENPEIILYIVIEKAKGETYAGRIVAPVIAKAADVIIDHLGMARGKASSLAHPGSVSIAGTKPIVLEGTVPDFHGVSKRQLLPLLNYRNIRIKINGDGWVKNQEPPAGTPITENMEIELYLE</sequence>
<accession>A0A7W8LMH8</accession>
<dbReference type="Proteomes" id="UP000518887">
    <property type="component" value="Unassembled WGS sequence"/>
</dbReference>
<dbReference type="GO" id="GO:0008658">
    <property type="term" value="F:penicillin binding"/>
    <property type="evidence" value="ECO:0007669"/>
    <property type="project" value="InterPro"/>
</dbReference>
<organism evidence="6 7">
    <name type="scientific">Treponema ruminis</name>
    <dbReference type="NCBI Taxonomy" id="744515"/>
    <lineage>
        <taxon>Bacteria</taxon>
        <taxon>Pseudomonadati</taxon>
        <taxon>Spirochaetota</taxon>
        <taxon>Spirochaetia</taxon>
        <taxon>Spirochaetales</taxon>
        <taxon>Treponemataceae</taxon>
        <taxon>Treponema</taxon>
    </lineage>
</organism>
<comment type="caution">
    <text evidence="6">The sequence shown here is derived from an EMBL/GenBank/DDBJ whole genome shotgun (WGS) entry which is preliminary data.</text>
</comment>
<evidence type="ECO:0000256" key="4">
    <source>
        <dbReference type="SAM" id="Phobius"/>
    </source>
</evidence>
<dbReference type="InterPro" id="IPR001460">
    <property type="entry name" value="PCN-bd_Tpept"/>
</dbReference>
<dbReference type="Gene3D" id="3.40.710.10">
    <property type="entry name" value="DD-peptidase/beta-lactamase superfamily"/>
    <property type="match status" value="1"/>
</dbReference>
<dbReference type="EMBL" id="JACHFQ010000005">
    <property type="protein sequence ID" value="MBB5226519.1"/>
    <property type="molecule type" value="Genomic_DNA"/>
</dbReference>
<dbReference type="PANTHER" id="PTHR30627">
    <property type="entry name" value="PEPTIDOGLYCAN D,D-TRANSPEPTIDASE"/>
    <property type="match status" value="1"/>
</dbReference>
<keyword evidence="3 4" id="KW-0472">Membrane</keyword>
<keyword evidence="2" id="KW-0121">Carboxypeptidase</keyword>
<evidence type="ECO:0000313" key="7">
    <source>
        <dbReference type="Proteomes" id="UP000518887"/>
    </source>
</evidence>
<keyword evidence="6" id="KW-0132">Cell division</keyword>
<dbReference type="GO" id="GO:0051301">
    <property type="term" value="P:cell division"/>
    <property type="evidence" value="ECO:0007669"/>
    <property type="project" value="UniProtKB-KW"/>
</dbReference>
<keyword evidence="4" id="KW-1133">Transmembrane helix</keyword>
<dbReference type="Pfam" id="PF03793">
    <property type="entry name" value="PASTA"/>
    <property type="match status" value="1"/>
</dbReference>
<evidence type="ECO:0000256" key="1">
    <source>
        <dbReference type="ARBA" id="ARBA00004370"/>
    </source>
</evidence>
<evidence type="ECO:0000259" key="5">
    <source>
        <dbReference type="PROSITE" id="PS51178"/>
    </source>
</evidence>
<reference evidence="6 7" key="1">
    <citation type="submission" date="2020-08" db="EMBL/GenBank/DDBJ databases">
        <title>Genomic Encyclopedia of Type Strains, Phase IV (KMG-IV): sequencing the most valuable type-strain genomes for metagenomic binning, comparative biology and taxonomic classification.</title>
        <authorList>
            <person name="Goeker M."/>
        </authorList>
    </citation>
    <scope>NUCLEOTIDE SEQUENCE [LARGE SCALE GENOMIC DNA]</scope>
    <source>
        <strain evidence="6 7">DSM 103462</strain>
    </source>
</reference>
<name>A0A7W8LMH8_9SPIR</name>
<dbReference type="InterPro" id="IPR012338">
    <property type="entry name" value="Beta-lactam/transpept-like"/>
</dbReference>
<dbReference type="Pfam" id="PF03717">
    <property type="entry name" value="PBP_dimer"/>
    <property type="match status" value="1"/>
</dbReference>
<dbReference type="SUPFAM" id="SSF56601">
    <property type="entry name" value="beta-lactamase/transpeptidase-like"/>
    <property type="match status" value="1"/>
</dbReference>
<keyword evidence="6" id="KW-0131">Cell cycle</keyword>